<dbReference type="GO" id="GO:0016616">
    <property type="term" value="F:oxidoreductase activity, acting on the CH-OH group of donors, NAD or NADP as acceptor"/>
    <property type="evidence" value="ECO:0007669"/>
    <property type="project" value="UniProtKB-ARBA"/>
</dbReference>
<dbReference type="CDD" id="cd08235">
    <property type="entry name" value="iditol_2_DH_like"/>
    <property type="match status" value="1"/>
</dbReference>
<dbReference type="Proteomes" id="UP000186851">
    <property type="component" value="Chromosome"/>
</dbReference>
<dbReference type="GO" id="GO:0051262">
    <property type="term" value="P:protein tetramerization"/>
    <property type="evidence" value="ECO:0007669"/>
    <property type="project" value="UniProtKB-ARBA"/>
</dbReference>
<dbReference type="InterPro" id="IPR036291">
    <property type="entry name" value="NAD(P)-bd_dom_sf"/>
</dbReference>
<dbReference type="GO" id="GO:0043168">
    <property type="term" value="F:anion binding"/>
    <property type="evidence" value="ECO:0007669"/>
    <property type="project" value="UniProtKB-ARBA"/>
</dbReference>
<sequence>MIVAVYYNNNDVRIEERPIPEISEREILVKMHSCGICGSDVMEWYRIKTAPRVLGHEMTGEIVKVGGEVKRYSVGQRVFVSHHVPCNSCKYCFYGNHTACHTLHTTNYDPGGFAEYIRIPPINVDRGVFILPDSVSYDEGVFIEPLGCVIRGQELIDIRRGQSILVMGCGVSGILHIQLAKLSGAGTIIATNNREYRRKAALRFGADYAITPREATVERIKELNNGELVDRVIVSTGSEQAAAQAFELVDKGGVILFYAVPPPGTLIPLDINKLWRNDVTVKVSYAAAPSDLYKALQLIKNKRINVKDMITHRLPLREAQKGFKIAATSDESLKVILYSEA</sequence>
<feature type="domain" description="Enoyl reductase (ER)" evidence="5">
    <location>
        <begin position="8"/>
        <end position="337"/>
    </location>
</feature>
<dbReference type="SUPFAM" id="SSF51735">
    <property type="entry name" value="NAD(P)-binding Rossmann-fold domains"/>
    <property type="match status" value="1"/>
</dbReference>
<dbReference type="Pfam" id="PF08240">
    <property type="entry name" value="ADH_N"/>
    <property type="match status" value="1"/>
</dbReference>
<dbReference type="GO" id="GO:0008270">
    <property type="term" value="F:zinc ion binding"/>
    <property type="evidence" value="ECO:0007669"/>
    <property type="project" value="InterPro"/>
</dbReference>
<evidence type="ECO:0000256" key="1">
    <source>
        <dbReference type="ARBA" id="ARBA00022723"/>
    </source>
</evidence>
<dbReference type="KEGG" id="oyw:OdinLCB4_002670"/>
<dbReference type="Gene3D" id="3.40.50.720">
    <property type="entry name" value="NAD(P)-binding Rossmann-like Domain"/>
    <property type="match status" value="1"/>
</dbReference>
<keyword evidence="3" id="KW-0560">Oxidoreductase</keyword>
<proteinExistence type="inferred from homology"/>
<accession>A0AAF0D356</accession>
<protein>
    <submittedName>
        <fullName evidence="6">Zinc-dependent dehydrogenase</fullName>
    </submittedName>
</protein>
<dbReference type="EMBL" id="CP091871">
    <property type="protein sequence ID" value="WEU40837.1"/>
    <property type="molecule type" value="Genomic_DNA"/>
</dbReference>
<reference evidence="6" key="1">
    <citation type="journal article" date="2017" name="Nature">
        <title>Asgard archaea illuminate the origin of eukaryotic cellular complexity.</title>
        <authorList>
            <person name="Zaremba-Niedzwiedzka K."/>
            <person name="Caceres E.F."/>
            <person name="Saw J.H."/>
            <person name="Backstrom D."/>
            <person name="Juzokaite L."/>
            <person name="Vancaester E."/>
            <person name="Seitz K.W."/>
            <person name="Anantharaman K."/>
            <person name="Starnawski P."/>
            <person name="Kjeldsen K.U."/>
            <person name="Scott M.B."/>
            <person name="Nunoura T."/>
            <person name="Banfield J.F."/>
            <person name="Schramm A."/>
            <person name="Baker B.J."/>
            <person name="Spang A."/>
            <person name="Ettema T.J.G."/>
        </authorList>
    </citation>
    <scope>NUCLEOTIDE SEQUENCE</scope>
    <source>
        <strain evidence="6">LCB_4</strain>
    </source>
</reference>
<dbReference type="InterPro" id="IPR050129">
    <property type="entry name" value="Zn_alcohol_dh"/>
</dbReference>
<organism evidence="6 7">
    <name type="scientific">Odinarchaeota yellowstonii (strain LCB_4)</name>
    <dbReference type="NCBI Taxonomy" id="1841599"/>
    <lineage>
        <taxon>Archaea</taxon>
        <taxon>Promethearchaeati</taxon>
        <taxon>Candidatus Odinarchaeota</taxon>
        <taxon>Candidatus Odinarchaeia</taxon>
        <taxon>Candidatus Odinarchaeales</taxon>
        <taxon>Candidatus Odinarchaeaceae</taxon>
        <taxon>Candidatus Odinarchaeum</taxon>
    </lineage>
</organism>
<dbReference type="SUPFAM" id="SSF50129">
    <property type="entry name" value="GroES-like"/>
    <property type="match status" value="1"/>
</dbReference>
<dbReference type="AlphaFoldDB" id="A0AAF0D356"/>
<keyword evidence="2 4" id="KW-0862">Zinc</keyword>
<dbReference type="SMART" id="SM00829">
    <property type="entry name" value="PKS_ER"/>
    <property type="match status" value="1"/>
</dbReference>
<evidence type="ECO:0000313" key="6">
    <source>
        <dbReference type="EMBL" id="WEU40837.1"/>
    </source>
</evidence>
<evidence type="ECO:0000313" key="7">
    <source>
        <dbReference type="Proteomes" id="UP000186851"/>
    </source>
</evidence>
<name>A0AAF0D356_ODILC</name>
<dbReference type="InterPro" id="IPR020843">
    <property type="entry name" value="ER"/>
</dbReference>
<keyword evidence="1 4" id="KW-0479">Metal-binding</keyword>
<dbReference type="PANTHER" id="PTHR43401:SF2">
    <property type="entry name" value="L-THREONINE 3-DEHYDROGENASE"/>
    <property type="match status" value="1"/>
</dbReference>
<dbReference type="GO" id="GO:0030554">
    <property type="term" value="F:adenyl nucleotide binding"/>
    <property type="evidence" value="ECO:0007669"/>
    <property type="project" value="UniProtKB-ARBA"/>
</dbReference>
<evidence type="ECO:0000259" key="5">
    <source>
        <dbReference type="SMART" id="SM00829"/>
    </source>
</evidence>
<gene>
    <name evidence="6" type="ORF">OdinLCB4_002670</name>
</gene>
<dbReference type="PROSITE" id="PS00059">
    <property type="entry name" value="ADH_ZINC"/>
    <property type="match status" value="1"/>
</dbReference>
<dbReference type="PANTHER" id="PTHR43401">
    <property type="entry name" value="L-THREONINE 3-DEHYDROGENASE"/>
    <property type="match status" value="1"/>
</dbReference>
<dbReference type="Pfam" id="PF00107">
    <property type="entry name" value="ADH_zinc_N"/>
    <property type="match status" value="1"/>
</dbReference>
<dbReference type="InterPro" id="IPR002328">
    <property type="entry name" value="ADH_Zn_CS"/>
</dbReference>
<dbReference type="Gene3D" id="3.90.180.10">
    <property type="entry name" value="Medium-chain alcohol dehydrogenases, catalytic domain"/>
    <property type="match status" value="1"/>
</dbReference>
<reference evidence="6" key="2">
    <citation type="journal article" date="2022" name="Nat. Microbiol.">
        <title>A closed Candidatus Odinarchaeum chromosome exposes Asgard archaeal viruses.</title>
        <authorList>
            <person name="Tamarit D."/>
            <person name="Caceres E.F."/>
            <person name="Krupovic M."/>
            <person name="Nijland R."/>
            <person name="Eme L."/>
            <person name="Robinson N.P."/>
            <person name="Ettema T.J.G."/>
        </authorList>
    </citation>
    <scope>NUCLEOTIDE SEQUENCE</scope>
    <source>
        <strain evidence="6">LCB_4</strain>
    </source>
</reference>
<evidence type="ECO:0000256" key="4">
    <source>
        <dbReference type="RuleBase" id="RU361277"/>
    </source>
</evidence>
<comment type="cofactor">
    <cofactor evidence="4">
        <name>Zn(2+)</name>
        <dbReference type="ChEBI" id="CHEBI:29105"/>
    </cofactor>
</comment>
<dbReference type="InterPro" id="IPR011032">
    <property type="entry name" value="GroES-like_sf"/>
</dbReference>
<dbReference type="InterPro" id="IPR013154">
    <property type="entry name" value="ADH-like_N"/>
</dbReference>
<comment type="similarity">
    <text evidence="4">Belongs to the zinc-containing alcohol dehydrogenase family.</text>
</comment>
<dbReference type="InterPro" id="IPR013149">
    <property type="entry name" value="ADH-like_C"/>
</dbReference>
<evidence type="ECO:0000256" key="2">
    <source>
        <dbReference type="ARBA" id="ARBA00022833"/>
    </source>
</evidence>
<evidence type="ECO:0000256" key="3">
    <source>
        <dbReference type="ARBA" id="ARBA00023002"/>
    </source>
</evidence>